<protein>
    <submittedName>
        <fullName evidence="2">Uncharacterized protein</fullName>
    </submittedName>
</protein>
<organism evidence="2 3">
    <name type="scientific">Staphylococcus epidermidis (strain ATCC 35984 / DSM 28319 / BCRC 17069 / CCUG 31568 / BM 3577 / RP62A)</name>
    <dbReference type="NCBI Taxonomy" id="176279"/>
    <lineage>
        <taxon>Bacteria</taxon>
        <taxon>Bacillati</taxon>
        <taxon>Bacillota</taxon>
        <taxon>Bacilli</taxon>
        <taxon>Bacillales</taxon>
        <taxon>Staphylococcaceae</taxon>
        <taxon>Staphylococcus</taxon>
    </lineage>
</organism>
<keyword evidence="3" id="KW-1185">Reference proteome</keyword>
<keyword evidence="1" id="KW-0812">Transmembrane</keyword>
<sequence length="48" mass="5689">MSDAIQVFFAMVKMLLGTFNMIINVDICYLDILLHRIFYRYTIKDNAL</sequence>
<dbReference type="Proteomes" id="UP000000531">
    <property type="component" value="Chromosome"/>
</dbReference>
<dbReference type="KEGG" id="ser:SERP0007"/>
<evidence type="ECO:0000313" key="3">
    <source>
        <dbReference type="Proteomes" id="UP000000531"/>
    </source>
</evidence>
<reference evidence="2 3" key="1">
    <citation type="journal article" date="2005" name="J. Bacteriol.">
        <title>Insights on evolution of virulence and resistance from the complete genome analysis of an early methicillin-resistant Staphylococcus aureus strain and a biofilm-producing methicillin-resistant Staphylococcus epidermidis strain.</title>
        <authorList>
            <person name="Gill S.R."/>
            <person name="Fouts D.E."/>
            <person name="Archer G.L."/>
            <person name="Mongodin E.F."/>
            <person name="Deboy R.T."/>
            <person name="Ravel J."/>
            <person name="Paulsen I.T."/>
            <person name="Kolonay J.F."/>
            <person name="Brinkac L."/>
            <person name="Beanan M."/>
            <person name="Dodson R.J."/>
            <person name="Daugherty S.C."/>
            <person name="Madupu R."/>
            <person name="Angiuoli S.V."/>
            <person name="Durkin A.S."/>
            <person name="Haft D.H."/>
            <person name="Vamathevan J."/>
            <person name="Khouri H."/>
            <person name="Utterback T."/>
            <person name="Lee C."/>
            <person name="Dimitrov G."/>
            <person name="Jiang L."/>
            <person name="Qin H."/>
            <person name="Weidman J."/>
            <person name="Tran K."/>
            <person name="Kang K."/>
            <person name="Hance I.R."/>
            <person name="Nelson K.E."/>
            <person name="Fraser C.M."/>
        </authorList>
    </citation>
    <scope>NUCLEOTIDE SEQUENCE [LARGE SCALE GENOMIC DNA]</scope>
    <source>
        <strain evidence="3">ATCC 35984 / RP62A</strain>
    </source>
</reference>
<dbReference type="AlphaFoldDB" id="Q5HS32"/>
<evidence type="ECO:0000313" key="2">
    <source>
        <dbReference type="EMBL" id="AAW53400.1"/>
    </source>
</evidence>
<name>Q5HS32_STAEQ</name>
<accession>Q5HS32</accession>
<feature type="transmembrane region" description="Helical" evidence="1">
    <location>
        <begin position="6"/>
        <end position="34"/>
    </location>
</feature>
<dbReference type="HOGENOM" id="CLU_216478_0_0_9"/>
<keyword evidence="1" id="KW-1133">Transmembrane helix</keyword>
<keyword evidence="1" id="KW-0472">Membrane</keyword>
<evidence type="ECO:0000256" key="1">
    <source>
        <dbReference type="SAM" id="Phobius"/>
    </source>
</evidence>
<proteinExistence type="predicted"/>
<dbReference type="EMBL" id="CP000029">
    <property type="protein sequence ID" value="AAW53400.1"/>
    <property type="molecule type" value="Genomic_DNA"/>
</dbReference>
<gene>
    <name evidence="2" type="ordered locus">SERP0007</name>
</gene>
<dbReference type="STRING" id="176279.SERP0007"/>